<keyword evidence="2" id="KW-1185">Reference proteome</keyword>
<dbReference type="RefSeq" id="WP_197454414.1">
    <property type="nucleotide sequence ID" value="NZ_CP151726.1"/>
</dbReference>
<dbReference type="AlphaFoldDB" id="A0A5C6B178"/>
<protein>
    <submittedName>
        <fullName evidence="1">GLTT repeat (6 copies)</fullName>
    </submittedName>
</protein>
<dbReference type="EMBL" id="SJPN01000002">
    <property type="protein sequence ID" value="TWU06065.1"/>
    <property type="molecule type" value="Genomic_DNA"/>
</dbReference>
<evidence type="ECO:0000313" key="1">
    <source>
        <dbReference type="EMBL" id="TWU06065.1"/>
    </source>
</evidence>
<proteinExistence type="predicted"/>
<evidence type="ECO:0000313" key="2">
    <source>
        <dbReference type="Proteomes" id="UP000320176"/>
    </source>
</evidence>
<reference evidence="1 2" key="1">
    <citation type="submission" date="2019-02" db="EMBL/GenBank/DDBJ databases">
        <title>Deep-cultivation of Planctomycetes and their phenomic and genomic characterization uncovers novel biology.</title>
        <authorList>
            <person name="Wiegand S."/>
            <person name="Jogler M."/>
            <person name="Boedeker C."/>
            <person name="Pinto D."/>
            <person name="Vollmers J."/>
            <person name="Rivas-Marin E."/>
            <person name="Kohn T."/>
            <person name="Peeters S.H."/>
            <person name="Heuer A."/>
            <person name="Rast P."/>
            <person name="Oberbeckmann S."/>
            <person name="Bunk B."/>
            <person name="Jeske O."/>
            <person name="Meyerdierks A."/>
            <person name="Storesund J.E."/>
            <person name="Kallscheuer N."/>
            <person name="Luecker S."/>
            <person name="Lage O.M."/>
            <person name="Pohl T."/>
            <person name="Merkel B.J."/>
            <person name="Hornburger P."/>
            <person name="Mueller R.-W."/>
            <person name="Bruemmer F."/>
            <person name="Labrenz M."/>
            <person name="Spormann A.M."/>
            <person name="Op Den Camp H."/>
            <person name="Overmann J."/>
            <person name="Amann R."/>
            <person name="Jetten M.S.M."/>
            <person name="Mascher T."/>
            <person name="Medema M.H."/>
            <person name="Devos D.P."/>
            <person name="Kaster A.-K."/>
            <person name="Ovreas L."/>
            <person name="Rohde M."/>
            <person name="Galperin M.Y."/>
            <person name="Jogler C."/>
        </authorList>
    </citation>
    <scope>NUCLEOTIDE SEQUENCE [LARGE SCALE GENOMIC DNA]</scope>
    <source>
        <strain evidence="1 2">Pla52n</strain>
    </source>
</reference>
<dbReference type="Pfam" id="PF01744">
    <property type="entry name" value="GLTT"/>
    <property type="match status" value="1"/>
</dbReference>
<gene>
    <name evidence="1" type="ORF">Pla52n_17850</name>
</gene>
<name>A0A5C6B178_9BACT</name>
<comment type="caution">
    <text evidence="1">The sequence shown here is derived from an EMBL/GenBank/DDBJ whole genome shotgun (WGS) entry which is preliminary data.</text>
</comment>
<organism evidence="1 2">
    <name type="scientific">Stieleria varia</name>
    <dbReference type="NCBI Taxonomy" id="2528005"/>
    <lineage>
        <taxon>Bacteria</taxon>
        <taxon>Pseudomonadati</taxon>
        <taxon>Planctomycetota</taxon>
        <taxon>Planctomycetia</taxon>
        <taxon>Pirellulales</taxon>
        <taxon>Pirellulaceae</taxon>
        <taxon>Stieleria</taxon>
    </lineage>
</organism>
<sequence length="204" mass="22918">MDRQTTRAHQRRFASKAWWNVFAVIGLALAWSGGSVKDAFSDDACDSQESECRRCSVLDRFGASSTLVPTGDLAPRIPHDSFQIYYYDRPYSPLHVGEHWTGAGKAGEPHQPYNTDHFRDIYESVEREFMTNGLTTNGLTTNGLTTNGLTTNGLTTNGEDGMQDQVREVVTRDKSLEYVDWRAYRRVRLIWDAESGAVTEGASR</sequence>
<dbReference type="InterPro" id="IPR008164">
    <property type="entry name" value="XGLTT_rpt"/>
</dbReference>
<dbReference type="Proteomes" id="UP000320176">
    <property type="component" value="Unassembled WGS sequence"/>
</dbReference>
<accession>A0A5C6B178</accession>